<dbReference type="PANTHER" id="PTHR11008:SF18">
    <property type="entry name" value="BCDNA.GH05536-RELATED"/>
    <property type="match status" value="1"/>
</dbReference>
<accession>A0A9N9S1L6</accession>
<dbReference type="GO" id="GO:0005615">
    <property type="term" value="C:extracellular space"/>
    <property type="evidence" value="ECO:0007669"/>
    <property type="project" value="TreeGrafter"/>
</dbReference>
<name>A0A9N9S1L6_9DIPT</name>
<dbReference type="Pfam" id="PF06585">
    <property type="entry name" value="JHBP"/>
    <property type="match status" value="1"/>
</dbReference>
<gene>
    <name evidence="2" type="ORF">CHIRRI_LOCUS9787</name>
</gene>
<keyword evidence="1" id="KW-0732">Signal</keyword>
<dbReference type="Proteomes" id="UP001153620">
    <property type="component" value="Chromosome 3"/>
</dbReference>
<evidence type="ECO:0008006" key="4">
    <source>
        <dbReference type="Google" id="ProtNLM"/>
    </source>
</evidence>
<keyword evidence="3" id="KW-1185">Reference proteome</keyword>
<dbReference type="OrthoDB" id="6591956at2759"/>
<feature type="chain" id="PRO_5040144373" description="Hemolymph juvenile hormone binding protein" evidence="1">
    <location>
        <begin position="20"/>
        <end position="235"/>
    </location>
</feature>
<reference evidence="2" key="2">
    <citation type="submission" date="2022-10" db="EMBL/GenBank/DDBJ databases">
        <authorList>
            <consortium name="ENA_rothamsted_submissions"/>
            <consortium name="culmorum"/>
            <person name="King R."/>
        </authorList>
    </citation>
    <scope>NUCLEOTIDE SEQUENCE</scope>
</reference>
<dbReference type="InterPro" id="IPR010562">
    <property type="entry name" value="Haemolymph_juvenile_hormone-bd"/>
</dbReference>
<dbReference type="EMBL" id="OU895879">
    <property type="protein sequence ID" value="CAG9806934.1"/>
    <property type="molecule type" value="Genomic_DNA"/>
</dbReference>
<protein>
    <recommendedName>
        <fullName evidence="4">Hemolymph juvenile hormone binding protein</fullName>
    </recommendedName>
</protein>
<evidence type="ECO:0000256" key="1">
    <source>
        <dbReference type="SAM" id="SignalP"/>
    </source>
</evidence>
<proteinExistence type="predicted"/>
<reference evidence="2" key="1">
    <citation type="submission" date="2022-01" db="EMBL/GenBank/DDBJ databases">
        <authorList>
            <person name="King R."/>
        </authorList>
    </citation>
    <scope>NUCLEOTIDE SEQUENCE</scope>
</reference>
<dbReference type="SMART" id="SM00700">
    <property type="entry name" value="JHBP"/>
    <property type="match status" value="1"/>
</dbReference>
<sequence length="235" mass="26812">MIKFLQVAIFIIVWDELLALPNDIEKCRINDEQCLIRSSNKVLRKYSSGITEIDLQSLDPFIVDKVRLKHDYGIVKADGLMYNLKAFGFSSATIEKFSGFDKNLLEIHFKVPKLKYTGFYKAQGEVVGFPVGGIGSFTVNFYDFLIRLKVKLERYTRNGNVYFKTAGSDISSTLRSGDIDAPEIGRTINWIMNTSFDIVLKSSLKSYVGDVWGSLYEKRINEVFNKVPIQDLFLN</sequence>
<organism evidence="2 3">
    <name type="scientific">Chironomus riparius</name>
    <dbReference type="NCBI Taxonomy" id="315576"/>
    <lineage>
        <taxon>Eukaryota</taxon>
        <taxon>Metazoa</taxon>
        <taxon>Ecdysozoa</taxon>
        <taxon>Arthropoda</taxon>
        <taxon>Hexapoda</taxon>
        <taxon>Insecta</taxon>
        <taxon>Pterygota</taxon>
        <taxon>Neoptera</taxon>
        <taxon>Endopterygota</taxon>
        <taxon>Diptera</taxon>
        <taxon>Nematocera</taxon>
        <taxon>Chironomoidea</taxon>
        <taxon>Chironomidae</taxon>
        <taxon>Chironominae</taxon>
        <taxon>Chironomus</taxon>
    </lineage>
</organism>
<dbReference type="PANTHER" id="PTHR11008">
    <property type="entry name" value="PROTEIN TAKEOUT-LIKE PROTEIN"/>
    <property type="match status" value="1"/>
</dbReference>
<dbReference type="Gene3D" id="3.15.10.30">
    <property type="entry name" value="Haemolymph juvenile hormone binding protein"/>
    <property type="match status" value="1"/>
</dbReference>
<feature type="signal peptide" evidence="1">
    <location>
        <begin position="1"/>
        <end position="19"/>
    </location>
</feature>
<evidence type="ECO:0000313" key="3">
    <source>
        <dbReference type="Proteomes" id="UP001153620"/>
    </source>
</evidence>
<dbReference type="InterPro" id="IPR038606">
    <property type="entry name" value="To_sf"/>
</dbReference>
<dbReference type="AlphaFoldDB" id="A0A9N9S1L6"/>
<evidence type="ECO:0000313" key="2">
    <source>
        <dbReference type="EMBL" id="CAG9806934.1"/>
    </source>
</evidence>